<protein>
    <submittedName>
        <fullName evidence="1">Uncharacterized protein</fullName>
    </submittedName>
</protein>
<sequence>MAQGARGLFLPRLGCAMPLGGAHMRTEARNPHALVANVLVRRPTPPYAATCRPSQTRPPNRLWSIFFRVQDDASTCTLPDLSCGTRPAYLHAYPSKYTLALNTKVRPATLFGPLRTSFGAKKEALANSSHYPREPTFLPQAAAAHHQDYEQVCTSAVTDNHSVGFALGKILRHYPDMVHMPCSMLYWIRPLPNITRSHVQTRQTHCPEMSR</sequence>
<dbReference type="AlphaFoldDB" id="M2UDM1"/>
<organism evidence="1 2">
    <name type="scientific">Cochliobolus heterostrophus (strain C5 / ATCC 48332 / race O)</name>
    <name type="common">Southern corn leaf blight fungus</name>
    <name type="synonym">Bipolaris maydis</name>
    <dbReference type="NCBI Taxonomy" id="701091"/>
    <lineage>
        <taxon>Eukaryota</taxon>
        <taxon>Fungi</taxon>
        <taxon>Dikarya</taxon>
        <taxon>Ascomycota</taxon>
        <taxon>Pezizomycotina</taxon>
        <taxon>Dothideomycetes</taxon>
        <taxon>Pleosporomycetidae</taxon>
        <taxon>Pleosporales</taxon>
        <taxon>Pleosporineae</taxon>
        <taxon>Pleosporaceae</taxon>
        <taxon>Bipolaris</taxon>
    </lineage>
</organism>
<dbReference type="HOGENOM" id="CLU_1304752_0_0_1"/>
<proteinExistence type="predicted"/>
<evidence type="ECO:0000313" key="2">
    <source>
        <dbReference type="Proteomes" id="UP000016936"/>
    </source>
</evidence>
<dbReference type="EMBL" id="KB445569">
    <property type="protein sequence ID" value="EMD96654.1"/>
    <property type="molecule type" value="Genomic_DNA"/>
</dbReference>
<keyword evidence="2" id="KW-1185">Reference proteome</keyword>
<evidence type="ECO:0000313" key="1">
    <source>
        <dbReference type="EMBL" id="EMD96654.1"/>
    </source>
</evidence>
<accession>M2UDM1</accession>
<reference evidence="1 2" key="1">
    <citation type="journal article" date="2012" name="PLoS Pathog.">
        <title>Diverse lifestyles and strategies of plant pathogenesis encoded in the genomes of eighteen Dothideomycetes fungi.</title>
        <authorList>
            <person name="Ohm R.A."/>
            <person name="Feau N."/>
            <person name="Henrissat B."/>
            <person name="Schoch C.L."/>
            <person name="Horwitz B.A."/>
            <person name="Barry K.W."/>
            <person name="Condon B.J."/>
            <person name="Copeland A.C."/>
            <person name="Dhillon B."/>
            <person name="Glaser F."/>
            <person name="Hesse C.N."/>
            <person name="Kosti I."/>
            <person name="LaButti K."/>
            <person name="Lindquist E.A."/>
            <person name="Lucas S."/>
            <person name="Salamov A.A."/>
            <person name="Bradshaw R.E."/>
            <person name="Ciuffetti L."/>
            <person name="Hamelin R.C."/>
            <person name="Kema G.H.J."/>
            <person name="Lawrence C."/>
            <person name="Scott J.A."/>
            <person name="Spatafora J.W."/>
            <person name="Turgeon B.G."/>
            <person name="de Wit P.J.G.M."/>
            <person name="Zhong S."/>
            <person name="Goodwin S.B."/>
            <person name="Grigoriev I.V."/>
        </authorList>
    </citation>
    <scope>NUCLEOTIDE SEQUENCE [LARGE SCALE GENOMIC DNA]</scope>
    <source>
        <strain evidence="2">C5 / ATCC 48332 / race O</strain>
    </source>
</reference>
<gene>
    <name evidence="1" type="ORF">COCHEDRAFT_1199551</name>
</gene>
<reference evidence="2" key="2">
    <citation type="journal article" date="2013" name="PLoS Genet.">
        <title>Comparative genome structure, secondary metabolite, and effector coding capacity across Cochliobolus pathogens.</title>
        <authorList>
            <person name="Condon B.J."/>
            <person name="Leng Y."/>
            <person name="Wu D."/>
            <person name="Bushley K.E."/>
            <person name="Ohm R.A."/>
            <person name="Otillar R."/>
            <person name="Martin J."/>
            <person name="Schackwitz W."/>
            <person name="Grimwood J."/>
            <person name="MohdZainudin N."/>
            <person name="Xue C."/>
            <person name="Wang R."/>
            <person name="Manning V.A."/>
            <person name="Dhillon B."/>
            <person name="Tu Z.J."/>
            <person name="Steffenson B.J."/>
            <person name="Salamov A."/>
            <person name="Sun H."/>
            <person name="Lowry S."/>
            <person name="LaButti K."/>
            <person name="Han J."/>
            <person name="Copeland A."/>
            <person name="Lindquist E."/>
            <person name="Barry K."/>
            <person name="Schmutz J."/>
            <person name="Baker S.E."/>
            <person name="Ciuffetti L.M."/>
            <person name="Grigoriev I.V."/>
            <person name="Zhong S."/>
            <person name="Turgeon B.G."/>
        </authorList>
    </citation>
    <scope>NUCLEOTIDE SEQUENCE [LARGE SCALE GENOMIC DNA]</scope>
    <source>
        <strain evidence="2">C5 / ATCC 48332 / race O</strain>
    </source>
</reference>
<dbReference type="Proteomes" id="UP000016936">
    <property type="component" value="Unassembled WGS sequence"/>
</dbReference>
<name>M2UDM1_COCH5</name>